<organism evidence="2 3">
    <name type="scientific">Truepera radiovictrix (strain DSM 17093 / CIP 108686 / LMG 22925 / RQ-24)</name>
    <dbReference type="NCBI Taxonomy" id="649638"/>
    <lineage>
        <taxon>Bacteria</taxon>
        <taxon>Thermotogati</taxon>
        <taxon>Deinococcota</taxon>
        <taxon>Deinococci</taxon>
        <taxon>Trueperales</taxon>
        <taxon>Trueperaceae</taxon>
        <taxon>Truepera</taxon>
    </lineage>
</organism>
<keyword evidence="1" id="KW-0472">Membrane</keyword>
<dbReference type="STRING" id="649638.Trad_1942"/>
<reference evidence="3" key="1">
    <citation type="submission" date="2010-05" db="EMBL/GenBank/DDBJ databases">
        <title>The complete genome of Truepera radiovictris DSM 17093.</title>
        <authorList>
            <consortium name="US DOE Joint Genome Institute (JGI-PGF)"/>
            <person name="Lucas S."/>
            <person name="Copeland A."/>
            <person name="Lapidus A."/>
            <person name="Glavina del Rio T."/>
            <person name="Dalin E."/>
            <person name="Tice H."/>
            <person name="Bruce D."/>
            <person name="Goodwin L."/>
            <person name="Pitluck S."/>
            <person name="Kyrpides N."/>
            <person name="Mavromatis K."/>
            <person name="Ovchinnikova G."/>
            <person name="Munk A.C."/>
            <person name="Detter J.C."/>
            <person name="Han C."/>
            <person name="Tapia R."/>
            <person name="Land M."/>
            <person name="Hauser L."/>
            <person name="Markowitz V."/>
            <person name="Cheng J.-F."/>
            <person name="Hugenholtz P."/>
            <person name="Woyke T."/>
            <person name="Wu D."/>
            <person name="Tindall B."/>
            <person name="Pomrenke H.G."/>
            <person name="Brambilla E."/>
            <person name="Klenk H.-P."/>
            <person name="Eisen J.A."/>
        </authorList>
    </citation>
    <scope>NUCLEOTIDE SEQUENCE [LARGE SCALE GENOMIC DNA]</scope>
    <source>
        <strain evidence="3">DSM 17093 / CIP 108686 / LMG 22925 / RQ-24</strain>
    </source>
</reference>
<feature type="transmembrane region" description="Helical" evidence="1">
    <location>
        <begin position="62"/>
        <end position="85"/>
    </location>
</feature>
<accession>D7CQS3</accession>
<protein>
    <submittedName>
        <fullName evidence="2">Uncharacterized protein</fullName>
    </submittedName>
</protein>
<dbReference type="EMBL" id="CP002049">
    <property type="protein sequence ID" value="ADI15057.1"/>
    <property type="molecule type" value="Genomic_DNA"/>
</dbReference>
<evidence type="ECO:0000256" key="1">
    <source>
        <dbReference type="SAM" id="Phobius"/>
    </source>
</evidence>
<proteinExistence type="predicted"/>
<feature type="transmembrane region" description="Helical" evidence="1">
    <location>
        <begin position="33"/>
        <end position="55"/>
    </location>
</feature>
<evidence type="ECO:0000313" key="2">
    <source>
        <dbReference type="EMBL" id="ADI15057.1"/>
    </source>
</evidence>
<sequence>MALFWALLVALLSAAYAVVNVFGAWLVSRRKPWVAGLFMAAALTLAVAAAAFVSAIPYNRPILALGLVGASLASLVNARVVIGRVVWRNHLLRALFALGLYALAELTVRYPL</sequence>
<dbReference type="AlphaFoldDB" id="D7CQS3"/>
<gene>
    <name evidence="2" type="ordered locus">Trad_1942</name>
</gene>
<name>D7CQS3_TRURR</name>
<dbReference type="Proteomes" id="UP000000379">
    <property type="component" value="Chromosome"/>
</dbReference>
<keyword evidence="1" id="KW-0812">Transmembrane</keyword>
<dbReference type="HOGENOM" id="CLU_2144772_0_0_0"/>
<keyword evidence="3" id="KW-1185">Reference proteome</keyword>
<reference evidence="2 3" key="2">
    <citation type="journal article" date="2011" name="Stand. Genomic Sci.">
        <title>Complete genome sequence of Truepera radiovictrix type strain (RQ-24).</title>
        <authorList>
            <person name="Ivanova N."/>
            <person name="Rohde C."/>
            <person name="Munk C."/>
            <person name="Nolan M."/>
            <person name="Lucas S."/>
            <person name="Del Rio T.G."/>
            <person name="Tice H."/>
            <person name="Deshpande S."/>
            <person name="Cheng J.F."/>
            <person name="Tapia R."/>
            <person name="Han C."/>
            <person name="Goodwin L."/>
            <person name="Pitluck S."/>
            <person name="Liolios K."/>
            <person name="Mavromatis K."/>
            <person name="Mikhailova N."/>
            <person name="Pati A."/>
            <person name="Chen A."/>
            <person name="Palaniappan K."/>
            <person name="Land M."/>
            <person name="Hauser L."/>
            <person name="Chang Y.J."/>
            <person name="Jeffries C.D."/>
            <person name="Brambilla E."/>
            <person name="Rohde M."/>
            <person name="Goker M."/>
            <person name="Tindall B.J."/>
            <person name="Woyke T."/>
            <person name="Bristow J."/>
            <person name="Eisen J.A."/>
            <person name="Markowitz V."/>
            <person name="Hugenholtz P."/>
            <person name="Kyrpides N.C."/>
            <person name="Klenk H.P."/>
            <person name="Lapidus A."/>
        </authorList>
    </citation>
    <scope>NUCLEOTIDE SEQUENCE [LARGE SCALE GENOMIC DNA]</scope>
    <source>
        <strain evidence="3">DSM 17093 / CIP 108686 / LMG 22925 / RQ-24</strain>
    </source>
</reference>
<evidence type="ECO:0000313" key="3">
    <source>
        <dbReference type="Proteomes" id="UP000000379"/>
    </source>
</evidence>
<dbReference type="KEGG" id="tra:Trad_1942"/>
<dbReference type="RefSeq" id="WP_013178422.1">
    <property type="nucleotide sequence ID" value="NC_014221.1"/>
</dbReference>
<feature type="transmembrane region" description="Helical" evidence="1">
    <location>
        <begin position="91"/>
        <end position="108"/>
    </location>
</feature>
<keyword evidence="1" id="KW-1133">Transmembrane helix</keyword>